<evidence type="ECO:0000256" key="4">
    <source>
        <dbReference type="ARBA" id="ARBA00022617"/>
    </source>
</evidence>
<dbReference type="OrthoDB" id="19261at2759"/>
<comment type="cofactor">
    <cofactor evidence="1">
        <name>heme b</name>
        <dbReference type="ChEBI" id="CHEBI:60344"/>
    </cofactor>
</comment>
<dbReference type="PANTHER" id="PTHR15422">
    <property type="entry name" value="OS05G0565100 PROTEIN"/>
    <property type="match status" value="1"/>
</dbReference>
<dbReference type="Proteomes" id="UP000023152">
    <property type="component" value="Unassembled WGS sequence"/>
</dbReference>
<keyword evidence="6" id="KW-0479">Metal-binding</keyword>
<keyword evidence="10 11" id="KW-0472">Membrane</keyword>
<dbReference type="AlphaFoldDB" id="X6P7D8"/>
<keyword evidence="14" id="KW-1185">Reference proteome</keyword>
<sequence>MNFFKNQTWYIVFWYTNDPQNPYDFKLGGETTSLVTKDSENDYVIEEDSIRNVTRRYIRVARLLDTGDSDDVAIDFNSNELEIMYSWGSSSLELNFHGSNYGTVILDLTSGGGSLKTVETEYEGFQDSEHAILMIMAFGVLMPMSTFIKRYALRFEICWFSYICNMYAYMHKYTLQLHRGLASLGYFLAIVGFFIKLAALHGDIKRSLHARIGMLLLFFIGIYSLLSWLYCFKSAMDYNHSTIRVKTEFRLKYLHNITGYVFVIAGMFNIYLGLDKSNYHAGYLYAYCIYALLFWGAFAACECAKNILRKGKGESNMFEIALVEKKSLIEEDQFANK</sequence>
<protein>
    <recommendedName>
        <fullName evidence="12">Cytochrome b561 domain-containing protein</fullName>
    </recommendedName>
</protein>
<dbReference type="GO" id="GO:0140575">
    <property type="term" value="F:transmembrane monodehydroascorbate reductase activity"/>
    <property type="evidence" value="ECO:0007669"/>
    <property type="project" value="InterPro"/>
</dbReference>
<dbReference type="GO" id="GO:0046872">
    <property type="term" value="F:metal ion binding"/>
    <property type="evidence" value="ECO:0007669"/>
    <property type="project" value="UniProtKB-KW"/>
</dbReference>
<dbReference type="SMART" id="SM00665">
    <property type="entry name" value="B561"/>
    <property type="match status" value="1"/>
</dbReference>
<keyword evidence="3" id="KW-0813">Transport</keyword>
<dbReference type="PROSITE" id="PS50939">
    <property type="entry name" value="CYTOCHROME_B561"/>
    <property type="match status" value="1"/>
</dbReference>
<feature type="transmembrane region" description="Helical" evidence="11">
    <location>
        <begin position="181"/>
        <end position="200"/>
    </location>
</feature>
<organism evidence="13 14">
    <name type="scientific">Reticulomyxa filosa</name>
    <dbReference type="NCBI Taxonomy" id="46433"/>
    <lineage>
        <taxon>Eukaryota</taxon>
        <taxon>Sar</taxon>
        <taxon>Rhizaria</taxon>
        <taxon>Retaria</taxon>
        <taxon>Foraminifera</taxon>
        <taxon>Monothalamids</taxon>
        <taxon>Reticulomyxidae</taxon>
        <taxon>Reticulomyxa</taxon>
    </lineage>
</organism>
<comment type="caution">
    <text evidence="13">The sequence shown here is derived from an EMBL/GenBank/DDBJ whole genome shotgun (WGS) entry which is preliminary data.</text>
</comment>
<evidence type="ECO:0000256" key="1">
    <source>
        <dbReference type="ARBA" id="ARBA00001970"/>
    </source>
</evidence>
<comment type="subcellular location">
    <subcellularLocation>
        <location evidence="2">Membrane</location>
        <topology evidence="2">Multi-pass membrane protein</topology>
    </subcellularLocation>
</comment>
<evidence type="ECO:0000313" key="13">
    <source>
        <dbReference type="EMBL" id="ETO33974.1"/>
    </source>
</evidence>
<reference evidence="13 14" key="1">
    <citation type="journal article" date="2013" name="Curr. Biol.">
        <title>The Genome of the Foraminiferan Reticulomyxa filosa.</title>
        <authorList>
            <person name="Glockner G."/>
            <person name="Hulsmann N."/>
            <person name="Schleicher M."/>
            <person name="Noegel A.A."/>
            <person name="Eichinger L."/>
            <person name="Gallinger C."/>
            <person name="Pawlowski J."/>
            <person name="Sierra R."/>
            <person name="Euteneuer U."/>
            <person name="Pillet L."/>
            <person name="Moustafa A."/>
            <person name="Platzer M."/>
            <person name="Groth M."/>
            <person name="Szafranski K."/>
            <person name="Schliwa M."/>
        </authorList>
    </citation>
    <scope>NUCLEOTIDE SEQUENCE [LARGE SCALE GENOMIC DNA]</scope>
</reference>
<feature type="transmembrane region" description="Helical" evidence="11">
    <location>
        <begin position="212"/>
        <end position="232"/>
    </location>
</feature>
<dbReference type="EMBL" id="ASPP01002990">
    <property type="protein sequence ID" value="ETO33974.1"/>
    <property type="molecule type" value="Genomic_DNA"/>
</dbReference>
<evidence type="ECO:0000256" key="5">
    <source>
        <dbReference type="ARBA" id="ARBA00022692"/>
    </source>
</evidence>
<dbReference type="GO" id="GO:0016020">
    <property type="term" value="C:membrane"/>
    <property type="evidence" value="ECO:0007669"/>
    <property type="project" value="UniProtKB-SubCell"/>
</dbReference>
<feature type="domain" description="Cytochrome b561" evidence="12">
    <location>
        <begin position="90"/>
        <end position="312"/>
    </location>
</feature>
<evidence type="ECO:0000313" key="14">
    <source>
        <dbReference type="Proteomes" id="UP000023152"/>
    </source>
</evidence>
<keyword evidence="8 11" id="KW-1133">Transmembrane helix</keyword>
<proteinExistence type="predicted"/>
<evidence type="ECO:0000256" key="9">
    <source>
        <dbReference type="ARBA" id="ARBA00023004"/>
    </source>
</evidence>
<accession>X6P7D8</accession>
<gene>
    <name evidence="13" type="ORF">RFI_03122</name>
</gene>
<dbReference type="InterPro" id="IPR006593">
    <property type="entry name" value="Cyt_b561/ferric_Rdtase_TM"/>
</dbReference>
<dbReference type="GO" id="GO:0020037">
    <property type="term" value="F:heme binding"/>
    <property type="evidence" value="ECO:0007669"/>
    <property type="project" value="TreeGrafter"/>
</dbReference>
<keyword evidence="5 11" id="KW-0812">Transmembrane</keyword>
<keyword evidence="7" id="KW-0249">Electron transport</keyword>
<dbReference type="CDD" id="cd08760">
    <property type="entry name" value="Cyt_b561_FRRS1_like"/>
    <property type="match status" value="1"/>
</dbReference>
<keyword evidence="4" id="KW-0349">Heme</keyword>
<feature type="transmembrane region" description="Helical" evidence="11">
    <location>
        <begin position="253"/>
        <end position="272"/>
    </location>
</feature>
<evidence type="ECO:0000256" key="8">
    <source>
        <dbReference type="ARBA" id="ARBA00022989"/>
    </source>
</evidence>
<evidence type="ECO:0000259" key="12">
    <source>
        <dbReference type="PROSITE" id="PS50939"/>
    </source>
</evidence>
<evidence type="ECO:0000256" key="7">
    <source>
        <dbReference type="ARBA" id="ARBA00022982"/>
    </source>
</evidence>
<dbReference type="InterPro" id="IPR045150">
    <property type="entry name" value="CYB561D1/2"/>
</dbReference>
<evidence type="ECO:0000256" key="6">
    <source>
        <dbReference type="ARBA" id="ARBA00022723"/>
    </source>
</evidence>
<feature type="transmembrane region" description="Helical" evidence="11">
    <location>
        <begin position="284"/>
        <end position="304"/>
    </location>
</feature>
<evidence type="ECO:0000256" key="10">
    <source>
        <dbReference type="ARBA" id="ARBA00023136"/>
    </source>
</evidence>
<name>X6P7D8_RETFI</name>
<dbReference type="Gene3D" id="1.20.120.1770">
    <property type="match status" value="1"/>
</dbReference>
<evidence type="ECO:0000256" key="2">
    <source>
        <dbReference type="ARBA" id="ARBA00004141"/>
    </source>
</evidence>
<evidence type="ECO:0000256" key="11">
    <source>
        <dbReference type="SAM" id="Phobius"/>
    </source>
</evidence>
<evidence type="ECO:0000256" key="3">
    <source>
        <dbReference type="ARBA" id="ARBA00022448"/>
    </source>
</evidence>
<keyword evidence="9" id="KW-0408">Iron</keyword>
<dbReference type="PANTHER" id="PTHR15422:SF24">
    <property type="entry name" value="DOMON RELATED DOMAIN-CONTAINING PROTEIN"/>
    <property type="match status" value="1"/>
</dbReference>